<sequence>MLVNKWSIFDILLIIFAVIGLIAVLAFAGMWIMHGSMMHGIGSCYAGMKGMFGR</sequence>
<evidence type="ECO:0000313" key="2">
    <source>
        <dbReference type="EMBL" id="TCT07023.1"/>
    </source>
</evidence>
<dbReference type="EMBL" id="SMAJ01000007">
    <property type="protein sequence ID" value="TCT07023.1"/>
    <property type="molecule type" value="Genomic_DNA"/>
</dbReference>
<organism evidence="2 3">
    <name type="scientific">Paralcaligenes ureilyticus</name>
    <dbReference type="NCBI Taxonomy" id="627131"/>
    <lineage>
        <taxon>Bacteria</taxon>
        <taxon>Pseudomonadati</taxon>
        <taxon>Pseudomonadota</taxon>
        <taxon>Betaproteobacteria</taxon>
        <taxon>Burkholderiales</taxon>
        <taxon>Alcaligenaceae</taxon>
        <taxon>Paralcaligenes</taxon>
    </lineage>
</organism>
<dbReference type="RefSeq" id="WP_165930997.1">
    <property type="nucleotide sequence ID" value="NZ_SMAJ01000007.1"/>
</dbReference>
<proteinExistence type="predicted"/>
<keyword evidence="1" id="KW-0812">Transmembrane</keyword>
<dbReference type="AlphaFoldDB" id="A0A4R3M300"/>
<evidence type="ECO:0000256" key="1">
    <source>
        <dbReference type="SAM" id="Phobius"/>
    </source>
</evidence>
<feature type="transmembrane region" description="Helical" evidence="1">
    <location>
        <begin position="6"/>
        <end position="32"/>
    </location>
</feature>
<accession>A0A4R3M300</accession>
<reference evidence="2 3" key="1">
    <citation type="submission" date="2019-03" db="EMBL/GenBank/DDBJ databases">
        <title>Genomic Encyclopedia of Type Strains, Phase IV (KMG-IV): sequencing the most valuable type-strain genomes for metagenomic binning, comparative biology and taxonomic classification.</title>
        <authorList>
            <person name="Goeker M."/>
        </authorList>
    </citation>
    <scope>NUCLEOTIDE SEQUENCE [LARGE SCALE GENOMIC DNA]</scope>
    <source>
        <strain evidence="2 3">DSM 24591</strain>
    </source>
</reference>
<keyword evidence="3" id="KW-1185">Reference proteome</keyword>
<gene>
    <name evidence="2" type="ORF">EDC26_10779</name>
</gene>
<keyword evidence="1" id="KW-1133">Transmembrane helix</keyword>
<comment type="caution">
    <text evidence="2">The sequence shown here is derived from an EMBL/GenBank/DDBJ whole genome shotgun (WGS) entry which is preliminary data.</text>
</comment>
<evidence type="ECO:0000313" key="3">
    <source>
        <dbReference type="Proteomes" id="UP000295525"/>
    </source>
</evidence>
<protein>
    <submittedName>
        <fullName evidence="2">Uncharacterized protein</fullName>
    </submittedName>
</protein>
<name>A0A4R3M300_9BURK</name>
<keyword evidence="1" id="KW-0472">Membrane</keyword>
<dbReference type="Proteomes" id="UP000295525">
    <property type="component" value="Unassembled WGS sequence"/>
</dbReference>